<sequence length="245" mass="26307">MPFRVAILALLTSLASPAAAQDMPTVLPNNYVLSDILNSQRIDAAIGTRPARAGAPARPTRKTANPPTTRAQTSYRPSPAVSARVRRQFIAAMGGKIGVANARPLAAAIERTDPVANWSQLVAADGLRTGDMADALTSYWILNWVMANSADSNRAQALAVREQVRSILAANPGHAALGEAQRQEMSETFILNFLVQHAAYTDALKRGDRAIQRRLGDAAVARFRDEMGVDLRRLRLGNTGFVPAG</sequence>
<dbReference type="Pfam" id="PF20388">
    <property type="entry name" value="DUF6683"/>
    <property type="match status" value="1"/>
</dbReference>
<name>A0A2K8MAE7_9SPHN</name>
<feature type="compositionally biased region" description="Polar residues" evidence="1">
    <location>
        <begin position="65"/>
        <end position="76"/>
    </location>
</feature>
<feature type="compositionally biased region" description="Low complexity" evidence="1">
    <location>
        <begin position="48"/>
        <end position="64"/>
    </location>
</feature>
<evidence type="ECO:0000313" key="3">
    <source>
        <dbReference type="EMBL" id="ATY30850.1"/>
    </source>
</evidence>
<reference evidence="3 4" key="1">
    <citation type="submission" date="2017-11" db="EMBL/GenBank/DDBJ databases">
        <title>Complete genome sequence of Sphingomonas sp. Strain Cra20, a psychrotolerant potential plant growth promoting rhizobacteria.</title>
        <authorList>
            <person name="Luo Y."/>
        </authorList>
    </citation>
    <scope>NUCLEOTIDE SEQUENCE [LARGE SCALE GENOMIC DNA]</scope>
    <source>
        <strain evidence="3 4">Cra20</strain>
    </source>
</reference>
<evidence type="ECO:0000256" key="1">
    <source>
        <dbReference type="SAM" id="MobiDB-lite"/>
    </source>
</evidence>
<feature type="chain" id="PRO_5014817146" evidence="2">
    <location>
        <begin position="21"/>
        <end position="245"/>
    </location>
</feature>
<dbReference type="EMBL" id="CP024923">
    <property type="protein sequence ID" value="ATY30850.1"/>
    <property type="molecule type" value="Genomic_DNA"/>
</dbReference>
<feature type="region of interest" description="Disordered" evidence="1">
    <location>
        <begin position="48"/>
        <end position="78"/>
    </location>
</feature>
<gene>
    <name evidence="3" type="ORF">CVN68_01640</name>
</gene>
<evidence type="ECO:0000256" key="2">
    <source>
        <dbReference type="SAM" id="SignalP"/>
    </source>
</evidence>
<organism evidence="3 4">
    <name type="scientific">Sphingomonas psychrotolerans</name>
    <dbReference type="NCBI Taxonomy" id="1327635"/>
    <lineage>
        <taxon>Bacteria</taxon>
        <taxon>Pseudomonadati</taxon>
        <taxon>Pseudomonadota</taxon>
        <taxon>Alphaproteobacteria</taxon>
        <taxon>Sphingomonadales</taxon>
        <taxon>Sphingomonadaceae</taxon>
        <taxon>Sphingomonas</taxon>
    </lineage>
</organism>
<accession>A0A2K8MAE7</accession>
<dbReference type="KEGG" id="sphc:CVN68_01640"/>
<dbReference type="InterPro" id="IPR046505">
    <property type="entry name" value="DUF6683"/>
</dbReference>
<dbReference type="OrthoDB" id="8445713at2"/>
<feature type="signal peptide" evidence="2">
    <location>
        <begin position="1"/>
        <end position="20"/>
    </location>
</feature>
<evidence type="ECO:0000313" key="4">
    <source>
        <dbReference type="Proteomes" id="UP000229081"/>
    </source>
</evidence>
<dbReference type="RefSeq" id="WP_100280661.1">
    <property type="nucleotide sequence ID" value="NZ_CP024923.1"/>
</dbReference>
<proteinExistence type="predicted"/>
<keyword evidence="2" id="KW-0732">Signal</keyword>
<dbReference type="AlphaFoldDB" id="A0A2K8MAE7"/>
<protein>
    <submittedName>
        <fullName evidence="3">Uncharacterized protein</fullName>
    </submittedName>
</protein>
<dbReference type="Proteomes" id="UP000229081">
    <property type="component" value="Chromosome"/>
</dbReference>
<keyword evidence="4" id="KW-1185">Reference proteome</keyword>